<accession>L2GVZ6</accession>
<feature type="chain" id="PRO_5003960207" evidence="1">
    <location>
        <begin position="27"/>
        <end position="463"/>
    </location>
</feature>
<dbReference type="HOGENOM" id="CLU_590791_0_0_1"/>
<dbReference type="OMA" id="CACELYL"/>
<evidence type="ECO:0000313" key="3">
    <source>
        <dbReference type="Proteomes" id="UP000011081"/>
    </source>
</evidence>
<dbReference type="RefSeq" id="XP_008073979.1">
    <property type="nucleotide sequence ID" value="XM_008075788.1"/>
</dbReference>
<dbReference type="Proteomes" id="UP000011081">
    <property type="component" value="Unassembled WGS sequence"/>
</dbReference>
<organism evidence="2 3">
    <name type="scientific">Vavraia culicis (isolate floridensis)</name>
    <name type="common">Microsporidian parasite</name>
    <dbReference type="NCBI Taxonomy" id="948595"/>
    <lineage>
        <taxon>Eukaryota</taxon>
        <taxon>Fungi</taxon>
        <taxon>Fungi incertae sedis</taxon>
        <taxon>Microsporidia</taxon>
        <taxon>Pleistophoridae</taxon>
        <taxon>Vavraia</taxon>
    </lineage>
</organism>
<keyword evidence="1" id="KW-0732">Signal</keyword>
<reference evidence="3" key="1">
    <citation type="submission" date="2011-03" db="EMBL/GenBank/DDBJ databases">
        <title>The genome sequence of Vavraia culicis strain floridensis.</title>
        <authorList>
            <consortium name="The Broad Institute Genome Sequencing Platform"/>
            <person name="Cuomo C."/>
            <person name="Becnel J."/>
            <person name="Sanscrainte N."/>
            <person name="Young S.K."/>
            <person name="Zeng Q."/>
            <person name="Gargeya S."/>
            <person name="Fitzgerald M."/>
            <person name="Haas B."/>
            <person name="Abouelleil A."/>
            <person name="Alvarado L."/>
            <person name="Arachchi H.M."/>
            <person name="Berlin A."/>
            <person name="Chapman S.B."/>
            <person name="Gearin G."/>
            <person name="Goldberg J."/>
            <person name="Griggs A."/>
            <person name="Gujja S."/>
            <person name="Hansen M."/>
            <person name="Heiman D."/>
            <person name="Howarth C."/>
            <person name="Larimer J."/>
            <person name="Lui A."/>
            <person name="MacDonald P.J.P."/>
            <person name="McCowen C."/>
            <person name="Montmayeur A."/>
            <person name="Murphy C."/>
            <person name="Neiman D."/>
            <person name="Pearson M."/>
            <person name="Priest M."/>
            <person name="Roberts A."/>
            <person name="Saif S."/>
            <person name="Shea T."/>
            <person name="Sisk P."/>
            <person name="Stolte C."/>
            <person name="Sykes S."/>
            <person name="Wortman J."/>
            <person name="Nusbaum C."/>
            <person name="Birren B."/>
        </authorList>
    </citation>
    <scope>NUCLEOTIDE SEQUENCE [LARGE SCALE GENOMIC DNA]</scope>
    <source>
        <strain evidence="3">floridensis</strain>
    </source>
</reference>
<sequence length="463" mass="53472">MLSALLFNLKLLHNLFFNSELRTVAANINRAFYFNLDGSIIHGYSHNEYVSAFLAISSGLQARFEKLDIIDDHEIYAMFQSVCDNAPADSYYNPRYLKQFANDVKLSIEKERKLRVRSKRYQAARLVGGKLRSVTCFDSEKAAKIVVNLILEITNHDYDDYMTIFSYDFRSKCKCESGNDKATETVRLLFATLKGRYFSLGRTDSCCCRLARLTRTALQKPTKESSTNSNMPMLSRIRRALRDKFGKKNRLIEPNEYCKPQCAGKMSKYLKQVMYFAVDPNYEAFRQPDSLITTLNEYAHFNQSPNNVIIINIDLNDLIMQGLMQLNSTKNFSRNSFLSIAFLNDTCHGEASLLFRNFLLFVEQLVNYHRQSNYFILVLKEFCAPEQINSSNAIGKYHTASQLKDIYKSLKQKIKALCNAKPKMSNVLFFNYKDFNYEQALSQICRSSRFFVKNKCGDTCICD</sequence>
<dbReference type="GeneID" id="19878841"/>
<gene>
    <name evidence="2" type="ORF">VCUG_00958</name>
</gene>
<evidence type="ECO:0000313" key="2">
    <source>
        <dbReference type="EMBL" id="ELA47527.1"/>
    </source>
</evidence>
<dbReference type="OrthoDB" id="10465431at2759"/>
<evidence type="ECO:0000256" key="1">
    <source>
        <dbReference type="SAM" id="SignalP"/>
    </source>
</evidence>
<dbReference type="InParanoid" id="L2GVZ6"/>
<feature type="signal peptide" evidence="1">
    <location>
        <begin position="1"/>
        <end position="26"/>
    </location>
</feature>
<name>L2GVZ6_VAVCU</name>
<keyword evidence="3" id="KW-1185">Reference proteome</keyword>
<proteinExistence type="predicted"/>
<dbReference type="AlphaFoldDB" id="L2GVZ6"/>
<dbReference type="EMBL" id="GL877416">
    <property type="protein sequence ID" value="ELA47527.1"/>
    <property type="molecule type" value="Genomic_DNA"/>
</dbReference>
<protein>
    <submittedName>
        <fullName evidence="2">Uncharacterized protein</fullName>
    </submittedName>
</protein>
<dbReference type="VEuPathDB" id="MicrosporidiaDB:VCUG_00958"/>